<dbReference type="Proteomes" id="UP000580250">
    <property type="component" value="Unassembled WGS sequence"/>
</dbReference>
<feature type="region of interest" description="Disordered" evidence="5">
    <location>
        <begin position="890"/>
        <end position="1045"/>
    </location>
</feature>
<reference evidence="8 9" key="1">
    <citation type="submission" date="2020-08" db="EMBL/GenBank/DDBJ databases">
        <authorList>
            <person name="Koutsovoulos G."/>
            <person name="Danchin GJ E."/>
        </authorList>
    </citation>
    <scope>NUCLEOTIDE SEQUENCE [LARGE SCALE GENOMIC DNA]</scope>
</reference>
<dbReference type="InterPro" id="IPR011011">
    <property type="entry name" value="Znf_FYVE_PHD"/>
</dbReference>
<feature type="compositionally biased region" description="Polar residues" evidence="5">
    <location>
        <begin position="899"/>
        <end position="958"/>
    </location>
</feature>
<feature type="compositionally biased region" description="Low complexity" evidence="5">
    <location>
        <begin position="825"/>
        <end position="849"/>
    </location>
</feature>
<feature type="region of interest" description="Disordered" evidence="5">
    <location>
        <begin position="621"/>
        <end position="651"/>
    </location>
</feature>
<feature type="compositionally biased region" description="Low complexity" evidence="5">
    <location>
        <begin position="1023"/>
        <end position="1034"/>
    </location>
</feature>
<dbReference type="SUPFAM" id="SSF57903">
    <property type="entry name" value="FYVE/PHD zinc finger"/>
    <property type="match status" value="1"/>
</dbReference>
<dbReference type="InterPro" id="IPR019787">
    <property type="entry name" value="Znf_PHD-finger"/>
</dbReference>
<feature type="region of interest" description="Disordered" evidence="5">
    <location>
        <begin position="1069"/>
        <end position="1174"/>
    </location>
</feature>
<dbReference type="OrthoDB" id="436852at2759"/>
<dbReference type="InterPro" id="IPR013083">
    <property type="entry name" value="Znf_RING/FYVE/PHD"/>
</dbReference>
<dbReference type="SMART" id="SM00249">
    <property type="entry name" value="PHD"/>
    <property type="match status" value="1"/>
</dbReference>
<dbReference type="CDD" id="cd22685">
    <property type="entry name" value="FHA_TCF19"/>
    <property type="match status" value="1"/>
</dbReference>
<feature type="compositionally biased region" description="Basic residues" evidence="5">
    <location>
        <begin position="1102"/>
        <end position="1112"/>
    </location>
</feature>
<feature type="region of interest" description="Disordered" evidence="5">
    <location>
        <begin position="816"/>
        <end position="854"/>
    </location>
</feature>
<feature type="compositionally biased region" description="Basic and acidic residues" evidence="5">
    <location>
        <begin position="1191"/>
        <end position="1227"/>
    </location>
</feature>
<feature type="compositionally biased region" description="Low complexity" evidence="5">
    <location>
        <begin position="638"/>
        <end position="650"/>
    </location>
</feature>
<dbReference type="InterPro" id="IPR000253">
    <property type="entry name" value="FHA_dom"/>
</dbReference>
<keyword evidence="3" id="KW-0862">Zinc</keyword>
<gene>
    <name evidence="8" type="ORF">MENT_LOCUS31653</name>
</gene>
<feature type="domain" description="PHD-type" evidence="7">
    <location>
        <begin position="1420"/>
        <end position="1474"/>
    </location>
</feature>
<dbReference type="PROSITE" id="PS50006">
    <property type="entry name" value="FHA_DOMAIN"/>
    <property type="match status" value="1"/>
</dbReference>
<evidence type="ECO:0000256" key="1">
    <source>
        <dbReference type="ARBA" id="ARBA00022723"/>
    </source>
</evidence>
<dbReference type="Pfam" id="PF00498">
    <property type="entry name" value="FHA"/>
    <property type="match status" value="1"/>
</dbReference>
<dbReference type="InterPro" id="IPR008984">
    <property type="entry name" value="SMAD_FHA_dom_sf"/>
</dbReference>
<evidence type="ECO:0000313" key="8">
    <source>
        <dbReference type="EMBL" id="CAD2179640.1"/>
    </source>
</evidence>
<accession>A0A6V7VXH3</accession>
<name>A0A6V7VXH3_MELEN</name>
<keyword evidence="1" id="KW-0479">Metal-binding</keyword>
<dbReference type="CDD" id="cd15610">
    <property type="entry name" value="PHD3_KDM5A_like"/>
    <property type="match status" value="1"/>
</dbReference>
<evidence type="ECO:0000313" key="9">
    <source>
        <dbReference type="Proteomes" id="UP000580250"/>
    </source>
</evidence>
<evidence type="ECO:0000256" key="4">
    <source>
        <dbReference type="PROSITE-ProRule" id="PRU00146"/>
    </source>
</evidence>
<dbReference type="PANTHER" id="PTHR48125">
    <property type="entry name" value="LP07818P1"/>
    <property type="match status" value="1"/>
</dbReference>
<feature type="compositionally biased region" description="Polar residues" evidence="5">
    <location>
        <begin position="321"/>
        <end position="336"/>
    </location>
</feature>
<organism evidence="8 9">
    <name type="scientific">Meloidogyne enterolobii</name>
    <name type="common">Root-knot nematode worm</name>
    <name type="synonym">Meloidogyne mayaguensis</name>
    <dbReference type="NCBI Taxonomy" id="390850"/>
    <lineage>
        <taxon>Eukaryota</taxon>
        <taxon>Metazoa</taxon>
        <taxon>Ecdysozoa</taxon>
        <taxon>Nematoda</taxon>
        <taxon>Chromadorea</taxon>
        <taxon>Rhabditida</taxon>
        <taxon>Tylenchina</taxon>
        <taxon>Tylenchomorpha</taxon>
        <taxon>Tylenchoidea</taxon>
        <taxon>Meloidogynidae</taxon>
        <taxon>Meloidogyninae</taxon>
        <taxon>Meloidogyne</taxon>
    </lineage>
</organism>
<feature type="compositionally biased region" description="Basic and acidic residues" evidence="5">
    <location>
        <begin position="989"/>
        <end position="1017"/>
    </location>
</feature>
<keyword evidence="2 4" id="KW-0863">Zinc-finger</keyword>
<dbReference type="InterPro" id="IPR001965">
    <property type="entry name" value="Znf_PHD"/>
</dbReference>
<dbReference type="Pfam" id="PF00628">
    <property type="entry name" value="PHD"/>
    <property type="match status" value="1"/>
</dbReference>
<dbReference type="GO" id="GO:0008270">
    <property type="term" value="F:zinc ion binding"/>
    <property type="evidence" value="ECO:0007669"/>
    <property type="project" value="UniProtKB-KW"/>
</dbReference>
<comment type="caution">
    <text evidence="8">The sequence shown here is derived from an EMBL/GenBank/DDBJ whole genome shotgun (WGS) entry which is preliminary data.</text>
</comment>
<feature type="region of interest" description="Disordered" evidence="5">
    <location>
        <begin position="318"/>
        <end position="341"/>
    </location>
</feature>
<feature type="compositionally biased region" description="Basic and acidic residues" evidence="5">
    <location>
        <begin position="1153"/>
        <end position="1165"/>
    </location>
</feature>
<evidence type="ECO:0000256" key="5">
    <source>
        <dbReference type="SAM" id="MobiDB-lite"/>
    </source>
</evidence>
<feature type="region of interest" description="Disordered" evidence="5">
    <location>
        <begin position="1191"/>
        <end position="1416"/>
    </location>
</feature>
<dbReference type="Gene3D" id="2.60.200.20">
    <property type="match status" value="1"/>
</dbReference>
<dbReference type="SUPFAM" id="SSF49879">
    <property type="entry name" value="SMAD/FHA domain"/>
    <property type="match status" value="1"/>
</dbReference>
<dbReference type="EMBL" id="CAJEWN010000349">
    <property type="protein sequence ID" value="CAD2179640.1"/>
    <property type="molecule type" value="Genomic_DNA"/>
</dbReference>
<feature type="compositionally biased region" description="Basic and acidic residues" evidence="5">
    <location>
        <begin position="1073"/>
        <end position="1087"/>
    </location>
</feature>
<evidence type="ECO:0000259" key="6">
    <source>
        <dbReference type="PROSITE" id="PS50006"/>
    </source>
</evidence>
<dbReference type="PANTHER" id="PTHR48125:SF10">
    <property type="entry name" value="OS12G0136300 PROTEIN"/>
    <property type="match status" value="1"/>
</dbReference>
<evidence type="ECO:0000256" key="2">
    <source>
        <dbReference type="ARBA" id="ARBA00022771"/>
    </source>
</evidence>
<feature type="compositionally biased region" description="Basic and acidic residues" evidence="5">
    <location>
        <begin position="959"/>
        <end position="968"/>
    </location>
</feature>
<dbReference type="PROSITE" id="PS50016">
    <property type="entry name" value="ZF_PHD_2"/>
    <property type="match status" value="1"/>
</dbReference>
<evidence type="ECO:0000259" key="7">
    <source>
        <dbReference type="PROSITE" id="PS50016"/>
    </source>
</evidence>
<feature type="compositionally biased region" description="Basic and acidic residues" evidence="5">
    <location>
        <begin position="1354"/>
        <end position="1364"/>
    </location>
</feature>
<feature type="domain" description="FHA" evidence="6">
    <location>
        <begin position="55"/>
        <end position="114"/>
    </location>
</feature>
<dbReference type="Gene3D" id="3.30.40.10">
    <property type="entry name" value="Zinc/RING finger domain, C3HC4 (zinc finger)"/>
    <property type="match status" value="1"/>
</dbReference>
<proteinExistence type="predicted"/>
<evidence type="ECO:0000256" key="3">
    <source>
        <dbReference type="ARBA" id="ARBA00022833"/>
    </source>
</evidence>
<sequence length="1494" mass="160398">MVESDRSNVCMFHLRRVQFQTYVKEKGCQINDAIEPSLEPAILGRSTMILLDKQTKIGRNPELVDVVLHSVVHSNMISRDHSEIIGVTDDKGKYVRYLITDRSLNGTYVNDTRVNIQQQLKEGDLIKFGHVNGAAIKAGEYAPQQSAEFIFRFERALSNYNYFGYSKKRVRVQSDQKRAYMQINSDLVVPTEVYSCVAVPKALPPSSGTVSGPSASSMNATVPASTVPVAPDSTTNNSGAPVVVVPPTVLSTPSSISATIPVTCNISHNGINGFTGTNSLPNSAQIQNNASTQQNHQQQQLAHLAAFAAATTAVTNAQQQHSSSTANSLGGTTSTLNNSQQRNQQITTNNNHHHHQQQQQALNALNQLGLGTVTAATNEEQINAQLRSLMASHDAMSAMERLTAQQQFQKSLLNLNSLQQQNPLMYGHALQSAAAAVAASFLSAGFGGGIDINAAAAANPTAVQQYAAAASLWPNIRAASLQPAAQDWTQQQQQKAASIAHQLQLRLPVSLYQPQAQQSQQNQLAAATVGQARAASASSVTVASSLFGAPSAFSLPSQQPTAASVPPHSTTTNNLAATSAAAAAGLLVTAQPSQNQFSNISNASAAYSSCTSSNTANHPSMLGFRPSAGVTPLSRGASSSSLTPPTTSSTQLNIEQVAAKVATSNGWPNIGEGFPASSKVSPILAVAAAAAARGNGATSTPNDLQRIPEIASALAAAISAAQQQHQANNNDSTTSINIPISVATSSSRGTPSSISVTPSLQHSLAQRFSTPISSSNNLNNSTTPSINGGASNFSSSSGFSSAASSSLLQSPSAIPASRHQYEPMASTSKDSLSSPLSSLNSSGASSAFSTPAQQHQNNNITNLSTLTTALFAADKVVGGNKTTKDLQLPQNLLNRRLSGSRSCESTNVAEGKNQQIPSTDNEPQNSLISLSDNSTTKATVSSQPSSPQQKLNNNNTTIDESKMTRLMECDSSVPSPPSKREDDDEREEDLDKKERRGEDIKKTDDENERMDTEGEIFRKRHSTSTSLKSDGSSKPPAKHARKSNEVARLLNDLTAGNCSWQYMAERQQKSILKGKDKVDKEKLDKNVNKKKPPLRLDERKQLKINKNKRHKMLLQISDESSCGDESGDEKVVESGDESVDEQEEEVASAVPPRRIDSDTGMEKKQMINKSTTSDEISDLSFATYCLMNESECNKLSDADTDETKKIVKNAREKYGPDKKTEVDKDYKEEEDDGEDASDNKVLQPPQPRKHQPVPPTKRTPAAPSKMAKVVKAKENKSVAATSTKVAGKKNAVEKNTTTTKTTAKDKEKPTATTTRGRKPKKQQEQEDNEEENDGNVVVTEKETKGRSRGGSKQAVERAKDVGNKKERKATTTVKTTTTKKAKKKVSTSEDSDDNDNNTTFDGEADDSTVMEDWTGGEGDPELCQLASCKRPKDMKINWVACDGCDKWFHTICILGKNINLDDVAKWYCTNCKDDNINVDDVNEEVDDDEGDMSN</sequence>
<feature type="compositionally biased region" description="Acidic residues" evidence="5">
    <location>
        <begin position="1134"/>
        <end position="1146"/>
    </location>
</feature>
<protein>
    <submittedName>
        <fullName evidence="8">Uncharacterized protein</fullName>
    </submittedName>
</protein>
<dbReference type="SMART" id="SM00240">
    <property type="entry name" value="FHA"/>
    <property type="match status" value="1"/>
</dbReference>